<dbReference type="EMBL" id="ADOT01000307">
    <property type="protein sequence ID" value="EGX44108.1"/>
    <property type="molecule type" value="Genomic_DNA"/>
</dbReference>
<accession>G1XRT1</accession>
<dbReference type="RefSeq" id="XP_011127193.1">
    <property type="nucleotide sequence ID" value="XM_011128891.1"/>
</dbReference>
<evidence type="ECO:0000313" key="2">
    <source>
        <dbReference type="Proteomes" id="UP000008784"/>
    </source>
</evidence>
<dbReference type="AlphaFoldDB" id="G1XRT1"/>
<proteinExistence type="predicted"/>
<keyword evidence="2" id="KW-1185">Reference proteome</keyword>
<organism evidence="1 2">
    <name type="scientific">Arthrobotrys oligospora (strain ATCC 24927 / CBS 115.81 / DSM 1491)</name>
    <name type="common">Nematode-trapping fungus</name>
    <name type="synonym">Didymozoophaga oligospora</name>
    <dbReference type="NCBI Taxonomy" id="756982"/>
    <lineage>
        <taxon>Eukaryota</taxon>
        <taxon>Fungi</taxon>
        <taxon>Dikarya</taxon>
        <taxon>Ascomycota</taxon>
        <taxon>Pezizomycotina</taxon>
        <taxon>Orbiliomycetes</taxon>
        <taxon>Orbiliales</taxon>
        <taxon>Orbiliaceae</taxon>
        <taxon>Orbilia</taxon>
        <taxon>Orbilia oligospora</taxon>
    </lineage>
</organism>
<dbReference type="InParanoid" id="G1XRT1"/>
<comment type="caution">
    <text evidence="1">The sequence shown here is derived from an EMBL/GenBank/DDBJ whole genome shotgun (WGS) entry which is preliminary data.</text>
</comment>
<sequence length="103" mass="11277">MTKDLDTLDFVKKCRRAICEKTGVWSRALEKWNVGTCAETVPLSVMPIHEDGVVFSLCLTSKGLDKPLGACKTCQATFLSYFTTTSRRVVDLAESGETNAKVG</sequence>
<dbReference type="HOGENOM" id="CLU_2263128_0_0_1"/>
<dbReference type="Proteomes" id="UP000008784">
    <property type="component" value="Unassembled WGS sequence"/>
</dbReference>
<dbReference type="GeneID" id="22898471"/>
<name>G1XRT1_ARTOA</name>
<evidence type="ECO:0000313" key="1">
    <source>
        <dbReference type="EMBL" id="EGX44108.1"/>
    </source>
</evidence>
<reference evidence="1 2" key="1">
    <citation type="journal article" date="2011" name="PLoS Pathog.">
        <title>Genomic and proteomic analyses of the fungus Arthrobotrys oligospora provide insights into nematode-trap formation.</title>
        <authorList>
            <person name="Yang J."/>
            <person name="Wang L."/>
            <person name="Ji X."/>
            <person name="Feng Y."/>
            <person name="Li X."/>
            <person name="Zou C."/>
            <person name="Xu J."/>
            <person name="Ren Y."/>
            <person name="Mi Q."/>
            <person name="Wu J."/>
            <person name="Liu S."/>
            <person name="Liu Y."/>
            <person name="Huang X."/>
            <person name="Wang H."/>
            <person name="Niu X."/>
            <person name="Li J."/>
            <person name="Liang L."/>
            <person name="Luo Y."/>
            <person name="Ji K."/>
            <person name="Zhou W."/>
            <person name="Yu Z."/>
            <person name="Li G."/>
            <person name="Liu Y."/>
            <person name="Li L."/>
            <person name="Qiao M."/>
            <person name="Feng L."/>
            <person name="Zhang K.-Q."/>
        </authorList>
    </citation>
    <scope>NUCLEOTIDE SEQUENCE [LARGE SCALE GENOMIC DNA]</scope>
    <source>
        <strain evidence="2">ATCC 24927 / CBS 115.81 / DSM 1491</strain>
    </source>
</reference>
<protein>
    <submittedName>
        <fullName evidence="1">Uncharacterized protein</fullName>
    </submittedName>
</protein>
<gene>
    <name evidence="1" type="ORF">AOL_s00210g89</name>
</gene>